<dbReference type="Pfam" id="PF25198">
    <property type="entry name" value="Spore_GerAC_N"/>
    <property type="match status" value="1"/>
</dbReference>
<proteinExistence type="inferred from homology"/>
<comment type="similarity">
    <text evidence="2">Belongs to the GerABKC lipoprotein family.</text>
</comment>
<organism evidence="10 11">
    <name type="scientific">Acetivibrio clariflavus (strain DSM 19732 / NBRC 101661 / EBR45)</name>
    <name type="common">Clostridium clariflavum</name>
    <dbReference type="NCBI Taxonomy" id="720554"/>
    <lineage>
        <taxon>Bacteria</taxon>
        <taxon>Bacillati</taxon>
        <taxon>Bacillota</taxon>
        <taxon>Clostridia</taxon>
        <taxon>Eubacteriales</taxon>
        <taxon>Oscillospiraceae</taxon>
        <taxon>Acetivibrio</taxon>
    </lineage>
</organism>
<keyword evidence="3" id="KW-0309">Germination</keyword>
<dbReference type="eggNOG" id="ENOG502ZAIE">
    <property type="taxonomic scope" value="Bacteria"/>
</dbReference>
<evidence type="ECO:0000256" key="7">
    <source>
        <dbReference type="ARBA" id="ARBA00023288"/>
    </source>
</evidence>
<evidence type="ECO:0000256" key="3">
    <source>
        <dbReference type="ARBA" id="ARBA00022544"/>
    </source>
</evidence>
<dbReference type="GO" id="GO:0016020">
    <property type="term" value="C:membrane"/>
    <property type="evidence" value="ECO:0007669"/>
    <property type="project" value="UniProtKB-SubCell"/>
</dbReference>
<dbReference type="InterPro" id="IPR008844">
    <property type="entry name" value="Spore_GerAC-like"/>
</dbReference>
<keyword evidence="6" id="KW-0564">Palmitate</keyword>
<sequence precursor="true">MVKKIRTVMLLLLISLSMLFLSGCWNYREIDEIAIVAGVAVDKGINKNYLVTMEIVELRGGTETQLLTKIISLEGNSMFEAIRSIISYIGKKAYWSHAKVVIVSQDIAKEGLVKIIDWFSRDTEARENIYLLVSKHETAKEIFEGKPVTSEVLSFQLEKMLHNQRNLGKAPAEDIRQFINVLSTEGGNPVAPVISIKDINGQKRVEIIGTAVFRSDRLVGFLDELDTQTMLFIQNEVKGGVIYSEEKVAGSYVTLEIFKSKTKLKPIIDENSLAMEIDIEIEAAINEINDIGDVIGEDGRTQLKHHYENLINKRVTELVEKVQTQYNTDIFGFAIKLYRNEPRLWKEIRGSWKEEFRNLKVKTNTKVKIINSAQLAKPFEVEE</sequence>
<keyword evidence="7" id="KW-0449">Lipoprotein</keyword>
<dbReference type="InterPro" id="IPR057336">
    <property type="entry name" value="GerAC_N"/>
</dbReference>
<gene>
    <name evidence="10" type="ordered locus">Clocl_3222</name>
</gene>
<evidence type="ECO:0000256" key="2">
    <source>
        <dbReference type="ARBA" id="ARBA00007886"/>
    </source>
</evidence>
<evidence type="ECO:0000259" key="9">
    <source>
        <dbReference type="Pfam" id="PF25198"/>
    </source>
</evidence>
<dbReference type="STRING" id="720554.Clocl_3222"/>
<keyword evidence="11" id="KW-1185">Reference proteome</keyword>
<evidence type="ECO:0000313" key="11">
    <source>
        <dbReference type="Proteomes" id="UP000005435"/>
    </source>
</evidence>
<dbReference type="KEGG" id="ccl:Clocl_3222"/>
<dbReference type="GO" id="GO:0009847">
    <property type="term" value="P:spore germination"/>
    <property type="evidence" value="ECO:0007669"/>
    <property type="project" value="InterPro"/>
</dbReference>
<evidence type="ECO:0000256" key="5">
    <source>
        <dbReference type="ARBA" id="ARBA00023136"/>
    </source>
</evidence>
<evidence type="ECO:0000256" key="4">
    <source>
        <dbReference type="ARBA" id="ARBA00022729"/>
    </source>
</evidence>
<dbReference type="PANTHER" id="PTHR35789">
    <property type="entry name" value="SPORE GERMINATION PROTEIN B3"/>
    <property type="match status" value="1"/>
</dbReference>
<comment type="subcellular location">
    <subcellularLocation>
        <location evidence="1">Membrane</location>
        <topology evidence="1">Lipid-anchor</topology>
    </subcellularLocation>
</comment>
<keyword evidence="5" id="KW-0472">Membrane</keyword>
<accession>G8LW91</accession>
<dbReference type="EMBL" id="CP003065">
    <property type="protein sequence ID" value="AEV69738.1"/>
    <property type="molecule type" value="Genomic_DNA"/>
</dbReference>
<reference evidence="11" key="1">
    <citation type="submission" date="2011-12" db="EMBL/GenBank/DDBJ databases">
        <title>Complete sequence of Clostridium clariflavum DSM 19732.</title>
        <authorList>
            <consortium name="US DOE Joint Genome Institute"/>
            <person name="Lucas S."/>
            <person name="Han J."/>
            <person name="Lapidus A."/>
            <person name="Cheng J.-F."/>
            <person name="Goodwin L."/>
            <person name="Pitluck S."/>
            <person name="Peters L."/>
            <person name="Teshima H."/>
            <person name="Detter J.C."/>
            <person name="Han C."/>
            <person name="Tapia R."/>
            <person name="Land M."/>
            <person name="Hauser L."/>
            <person name="Kyrpides N."/>
            <person name="Ivanova N."/>
            <person name="Pagani I."/>
            <person name="Kitzmiller T."/>
            <person name="Lynd L."/>
            <person name="Izquierdo J."/>
            <person name="Woyke T."/>
        </authorList>
    </citation>
    <scope>NUCLEOTIDE SEQUENCE [LARGE SCALE GENOMIC DNA]</scope>
    <source>
        <strain evidence="11">DSM 19732 / NBRC 101661 / EBR45</strain>
    </source>
</reference>
<dbReference type="InterPro" id="IPR046953">
    <property type="entry name" value="Spore_GerAC-like_C"/>
</dbReference>
<dbReference type="HOGENOM" id="CLU_051140_0_0_9"/>
<reference evidence="10 11" key="2">
    <citation type="journal article" date="2012" name="Stand. Genomic Sci.">
        <title>Complete Genome Sequence of Clostridium clariflavum DSM 19732.</title>
        <authorList>
            <person name="Izquierdo J.A."/>
            <person name="Goodwin L."/>
            <person name="Davenport K.W."/>
            <person name="Teshima H."/>
            <person name="Bruce D."/>
            <person name="Detter C."/>
            <person name="Tapia R."/>
            <person name="Han S."/>
            <person name="Land M."/>
            <person name="Hauser L."/>
            <person name="Jeffries C.D."/>
            <person name="Han J."/>
            <person name="Pitluck S."/>
            <person name="Nolan M."/>
            <person name="Chen A."/>
            <person name="Huntemann M."/>
            <person name="Mavromatis K."/>
            <person name="Mikhailova N."/>
            <person name="Liolios K."/>
            <person name="Woyke T."/>
            <person name="Lynd L.R."/>
        </authorList>
    </citation>
    <scope>NUCLEOTIDE SEQUENCE [LARGE SCALE GENOMIC DNA]</scope>
    <source>
        <strain evidence="11">DSM 19732 / NBRC 101661 / EBR45</strain>
    </source>
</reference>
<dbReference type="AlphaFoldDB" id="G8LW91"/>
<dbReference type="Proteomes" id="UP000005435">
    <property type="component" value="Chromosome"/>
</dbReference>
<dbReference type="InterPro" id="IPR038501">
    <property type="entry name" value="Spore_GerAC_C_sf"/>
</dbReference>
<evidence type="ECO:0000256" key="1">
    <source>
        <dbReference type="ARBA" id="ARBA00004635"/>
    </source>
</evidence>
<dbReference type="Pfam" id="PF05504">
    <property type="entry name" value="Spore_GerAC"/>
    <property type="match status" value="1"/>
</dbReference>
<dbReference type="NCBIfam" id="TIGR02887">
    <property type="entry name" value="spore_ger_x_C"/>
    <property type="match status" value="1"/>
</dbReference>
<dbReference type="OrthoDB" id="9816067at2"/>
<evidence type="ECO:0000259" key="8">
    <source>
        <dbReference type="Pfam" id="PF05504"/>
    </source>
</evidence>
<dbReference type="Gene3D" id="3.30.300.210">
    <property type="entry name" value="Nutrient germinant receptor protein C, domain 3"/>
    <property type="match status" value="1"/>
</dbReference>
<feature type="domain" description="Spore germination protein N-terminal" evidence="9">
    <location>
        <begin position="26"/>
        <end position="196"/>
    </location>
</feature>
<name>G8LW91_ACECE</name>
<dbReference type="PANTHER" id="PTHR35789:SF1">
    <property type="entry name" value="SPORE GERMINATION PROTEIN B3"/>
    <property type="match status" value="1"/>
</dbReference>
<dbReference type="PROSITE" id="PS51257">
    <property type="entry name" value="PROKAR_LIPOPROTEIN"/>
    <property type="match status" value="1"/>
</dbReference>
<evidence type="ECO:0000313" key="10">
    <source>
        <dbReference type="EMBL" id="AEV69738.1"/>
    </source>
</evidence>
<evidence type="ECO:0000256" key="6">
    <source>
        <dbReference type="ARBA" id="ARBA00023139"/>
    </source>
</evidence>
<feature type="domain" description="Spore germination GerAC-like C-terminal" evidence="8">
    <location>
        <begin position="209"/>
        <end position="372"/>
    </location>
</feature>
<keyword evidence="4" id="KW-0732">Signal</keyword>
<dbReference type="RefSeq" id="WP_014256272.1">
    <property type="nucleotide sequence ID" value="NC_016627.1"/>
</dbReference>
<protein>
    <submittedName>
        <fullName evidence="10">Germination protein, Ger(X)C family</fullName>
    </submittedName>
</protein>